<keyword evidence="3" id="KW-1185">Reference proteome</keyword>
<evidence type="ECO:0000313" key="3">
    <source>
        <dbReference type="Proteomes" id="UP000489600"/>
    </source>
</evidence>
<proteinExistence type="predicted"/>
<evidence type="ECO:0000256" key="1">
    <source>
        <dbReference type="SAM" id="MobiDB-lite"/>
    </source>
</evidence>
<dbReference type="EMBL" id="CABITT030000004">
    <property type="protein sequence ID" value="VVB02343.1"/>
    <property type="molecule type" value="Genomic_DNA"/>
</dbReference>
<feature type="region of interest" description="Disordered" evidence="1">
    <location>
        <begin position="1"/>
        <end position="53"/>
    </location>
</feature>
<sequence length="53" mass="5801">MAAKKGSQRSSISSAVVHSEGKPTSRRQRRGNPPNKKMKVKVAKNHVSNMLTV</sequence>
<reference evidence="2" key="1">
    <citation type="submission" date="2019-07" db="EMBL/GenBank/DDBJ databases">
        <authorList>
            <person name="Dittberner H."/>
        </authorList>
    </citation>
    <scope>NUCLEOTIDE SEQUENCE [LARGE SCALE GENOMIC DNA]</scope>
</reference>
<feature type="compositionally biased region" description="Basic residues" evidence="1">
    <location>
        <begin position="24"/>
        <end position="44"/>
    </location>
</feature>
<name>A0A565BL44_9BRAS</name>
<dbReference type="AlphaFoldDB" id="A0A565BL44"/>
<accession>A0A565BL44</accession>
<evidence type="ECO:0000313" key="2">
    <source>
        <dbReference type="EMBL" id="VVB02343.1"/>
    </source>
</evidence>
<protein>
    <submittedName>
        <fullName evidence="2">Uncharacterized protein</fullName>
    </submittedName>
</protein>
<dbReference type="Proteomes" id="UP000489600">
    <property type="component" value="Unassembled WGS sequence"/>
</dbReference>
<gene>
    <name evidence="2" type="ORF">ANE_LOCUS12787</name>
</gene>
<organism evidence="2 3">
    <name type="scientific">Arabis nemorensis</name>
    <dbReference type="NCBI Taxonomy" id="586526"/>
    <lineage>
        <taxon>Eukaryota</taxon>
        <taxon>Viridiplantae</taxon>
        <taxon>Streptophyta</taxon>
        <taxon>Embryophyta</taxon>
        <taxon>Tracheophyta</taxon>
        <taxon>Spermatophyta</taxon>
        <taxon>Magnoliopsida</taxon>
        <taxon>eudicotyledons</taxon>
        <taxon>Gunneridae</taxon>
        <taxon>Pentapetalae</taxon>
        <taxon>rosids</taxon>
        <taxon>malvids</taxon>
        <taxon>Brassicales</taxon>
        <taxon>Brassicaceae</taxon>
        <taxon>Arabideae</taxon>
        <taxon>Arabis</taxon>
    </lineage>
</organism>
<comment type="caution">
    <text evidence="2">The sequence shown here is derived from an EMBL/GenBank/DDBJ whole genome shotgun (WGS) entry which is preliminary data.</text>
</comment>